<name>A0A177KXZ3_9BACI</name>
<reference evidence="1 2" key="1">
    <citation type="submission" date="2016-01" db="EMBL/GenBank/DDBJ databases">
        <title>Investigation of taxonomic status of Bacillus aminovorans.</title>
        <authorList>
            <person name="Verma A."/>
            <person name="Pal Y."/>
            <person name="Krishnamurthi S."/>
        </authorList>
    </citation>
    <scope>NUCLEOTIDE SEQUENCE [LARGE SCALE GENOMIC DNA]</scope>
    <source>
        <strain evidence="1 2">DSM 1314</strain>
    </source>
</reference>
<dbReference type="Proteomes" id="UP000076935">
    <property type="component" value="Unassembled WGS sequence"/>
</dbReference>
<sequence length="133" mass="15723">MCPRKKKCHKTTDGKYPHVLKTLKCRNVISISYMKRNGGDVFCVQKDLQREVYQMNNWNLIAFLSAKKSEGLRAPTIKSYEEHYPDVMLVAELTSPIIRKYLVYMKEDHFNYKTKTNDLSIQTVNARLRFLMR</sequence>
<evidence type="ECO:0000313" key="2">
    <source>
        <dbReference type="Proteomes" id="UP000076935"/>
    </source>
</evidence>
<accession>A0A177KXZ3</accession>
<evidence type="ECO:0000313" key="1">
    <source>
        <dbReference type="EMBL" id="OAH58269.1"/>
    </source>
</evidence>
<keyword evidence="2" id="KW-1185">Reference proteome</keyword>
<proteinExistence type="predicted"/>
<protein>
    <submittedName>
        <fullName evidence="1">Uncharacterized protein</fullName>
    </submittedName>
</protein>
<gene>
    <name evidence="1" type="ORF">AWH49_06160</name>
</gene>
<organism evidence="1 2">
    <name type="scientific">Domibacillus aminovorans</name>
    <dbReference type="NCBI Taxonomy" id="29332"/>
    <lineage>
        <taxon>Bacteria</taxon>
        <taxon>Bacillati</taxon>
        <taxon>Bacillota</taxon>
        <taxon>Bacilli</taxon>
        <taxon>Bacillales</taxon>
        <taxon>Bacillaceae</taxon>
        <taxon>Domibacillus</taxon>
    </lineage>
</organism>
<dbReference type="AlphaFoldDB" id="A0A177KXZ3"/>
<comment type="caution">
    <text evidence="1">The sequence shown here is derived from an EMBL/GenBank/DDBJ whole genome shotgun (WGS) entry which is preliminary data.</text>
</comment>
<dbReference type="EMBL" id="LQWY01000073">
    <property type="protein sequence ID" value="OAH58269.1"/>
    <property type="molecule type" value="Genomic_DNA"/>
</dbReference>